<dbReference type="AlphaFoldDB" id="A0A0A9FUS5"/>
<proteinExistence type="predicted"/>
<reference evidence="1" key="1">
    <citation type="submission" date="2014-09" db="EMBL/GenBank/DDBJ databases">
        <authorList>
            <person name="Magalhaes I.L.F."/>
            <person name="Oliveira U."/>
            <person name="Santos F.R."/>
            <person name="Vidigal T.H.D.A."/>
            <person name="Brescovit A.D."/>
            <person name="Santos A.J."/>
        </authorList>
    </citation>
    <scope>NUCLEOTIDE SEQUENCE</scope>
    <source>
        <tissue evidence="1">Shoot tissue taken approximately 20 cm above the soil surface</tissue>
    </source>
</reference>
<sequence length="46" mass="5089">MVGNLYSKCSEPSGDLMPKWSPNHCAHPRRKGTRCPCWGTSPRGTT</sequence>
<name>A0A0A9FUS5_ARUDO</name>
<reference evidence="1" key="2">
    <citation type="journal article" date="2015" name="Data Brief">
        <title>Shoot transcriptome of the giant reed, Arundo donax.</title>
        <authorList>
            <person name="Barrero R.A."/>
            <person name="Guerrero F.D."/>
            <person name="Moolhuijzen P."/>
            <person name="Goolsby J.A."/>
            <person name="Tidwell J."/>
            <person name="Bellgard S.E."/>
            <person name="Bellgard M.I."/>
        </authorList>
    </citation>
    <scope>NUCLEOTIDE SEQUENCE</scope>
    <source>
        <tissue evidence="1">Shoot tissue taken approximately 20 cm above the soil surface</tissue>
    </source>
</reference>
<accession>A0A0A9FUS5</accession>
<dbReference type="EMBL" id="GBRH01182892">
    <property type="protein sequence ID" value="JAE15004.1"/>
    <property type="molecule type" value="Transcribed_RNA"/>
</dbReference>
<evidence type="ECO:0000313" key="1">
    <source>
        <dbReference type="EMBL" id="JAE15004.1"/>
    </source>
</evidence>
<protein>
    <submittedName>
        <fullName evidence="1">Uncharacterized protein</fullName>
    </submittedName>
</protein>
<organism evidence="1">
    <name type="scientific">Arundo donax</name>
    <name type="common">Giant reed</name>
    <name type="synonym">Donax arundinaceus</name>
    <dbReference type="NCBI Taxonomy" id="35708"/>
    <lineage>
        <taxon>Eukaryota</taxon>
        <taxon>Viridiplantae</taxon>
        <taxon>Streptophyta</taxon>
        <taxon>Embryophyta</taxon>
        <taxon>Tracheophyta</taxon>
        <taxon>Spermatophyta</taxon>
        <taxon>Magnoliopsida</taxon>
        <taxon>Liliopsida</taxon>
        <taxon>Poales</taxon>
        <taxon>Poaceae</taxon>
        <taxon>PACMAD clade</taxon>
        <taxon>Arundinoideae</taxon>
        <taxon>Arundineae</taxon>
        <taxon>Arundo</taxon>
    </lineage>
</organism>